<accession>A0A0G3CKB0</accession>
<dbReference type="RefSeq" id="WP_048156390.1">
    <property type="nucleotide sequence ID" value="NZ_CP008746.1"/>
</dbReference>
<reference evidence="2" key="1">
    <citation type="submission" date="2014-06" db="EMBL/GenBank/DDBJ databases">
        <title>The complete genome sequence of Methanosarcina barkeri CM1.</title>
        <authorList>
            <consortium name="Pastoral Greenhouse Gas Research Consortium"/>
            <person name="Lambie S.C."/>
            <person name="Leahy S.C."/>
            <person name="Kelly W.J."/>
            <person name="Li D."/>
            <person name="Reilly K."/>
            <person name="Attwood G.T."/>
            <person name="Altermann E."/>
        </authorList>
    </citation>
    <scope>NUCLEOTIDE SEQUENCE [LARGE SCALE GENOMIC DNA]</scope>
    <source>
        <strain evidence="2">CM1</strain>
    </source>
</reference>
<evidence type="ECO:0000313" key="1">
    <source>
        <dbReference type="EMBL" id="AKJ40348.1"/>
    </source>
</evidence>
<protein>
    <submittedName>
        <fullName evidence="1">Uncharacterized protein</fullName>
    </submittedName>
</protein>
<proteinExistence type="predicted"/>
<dbReference type="GeneID" id="24887073"/>
<reference evidence="1 2" key="2">
    <citation type="journal article" date="2015" name="Stand. Genomic Sci.">
        <title>The complete genome sequence of the rumen methanogen Methanosarcina barkeri CM1.</title>
        <authorList>
            <person name="Lambie S.C."/>
            <person name="Kelly W.J."/>
            <person name="Leahy S.C."/>
            <person name="Li D."/>
            <person name="Reilly K."/>
            <person name="McAllister T.A."/>
            <person name="Valle E.R."/>
            <person name="Attwood G.T."/>
            <person name="Altermann E."/>
        </authorList>
    </citation>
    <scope>NUCLEOTIDE SEQUENCE [LARGE SCALE GENOMIC DNA]</scope>
    <source>
        <strain evidence="1 2">CM1</strain>
    </source>
</reference>
<dbReference type="AlphaFoldDB" id="A0A0G3CKB0"/>
<dbReference type="EMBL" id="CP008746">
    <property type="protein sequence ID" value="AKJ40348.1"/>
    <property type="molecule type" value="Genomic_DNA"/>
</dbReference>
<evidence type="ECO:0000313" key="2">
    <source>
        <dbReference type="Proteomes" id="UP000035331"/>
    </source>
</evidence>
<sequence>MIGVNRGVENVKKDVIYYIGNPAFLSATKATAAENVGKAKISSNYAVVLSPDTEIRIVDKDTG</sequence>
<dbReference type="GeneID" id="24846545"/>
<organism evidence="1 2">
    <name type="scientific">Methanosarcina barkeri CM1</name>
    <dbReference type="NCBI Taxonomy" id="796385"/>
    <lineage>
        <taxon>Archaea</taxon>
        <taxon>Methanobacteriati</taxon>
        <taxon>Methanobacteriota</taxon>
        <taxon>Stenosarchaea group</taxon>
        <taxon>Methanomicrobia</taxon>
        <taxon>Methanosarcinales</taxon>
        <taxon>Methanosarcinaceae</taxon>
        <taxon>Methanosarcina</taxon>
    </lineage>
</organism>
<name>A0A0G3CKB0_METBA</name>
<dbReference type="Proteomes" id="UP000035331">
    <property type="component" value="Chromosome"/>
</dbReference>
<gene>
    <name evidence="1" type="ORF">MCM1_3361</name>
</gene>
<dbReference type="PATRIC" id="fig|796385.3.peg.4080"/>